<dbReference type="GO" id="GO:0016740">
    <property type="term" value="F:transferase activity"/>
    <property type="evidence" value="ECO:0007669"/>
    <property type="project" value="UniProtKB-KW"/>
</dbReference>
<evidence type="ECO:0000313" key="4">
    <source>
        <dbReference type="Proteomes" id="UP000188235"/>
    </source>
</evidence>
<protein>
    <recommendedName>
        <fullName evidence="2">Methyltransferase domain-containing protein</fullName>
    </recommendedName>
</protein>
<evidence type="ECO:0000313" key="3">
    <source>
        <dbReference type="EMBL" id="AQP52201.1"/>
    </source>
</evidence>
<feature type="domain" description="Methyltransferase" evidence="2">
    <location>
        <begin position="49"/>
        <end position="143"/>
    </location>
</feature>
<dbReference type="InterPro" id="IPR029063">
    <property type="entry name" value="SAM-dependent_MTases_sf"/>
</dbReference>
<proteinExistence type="predicted"/>
<dbReference type="OrthoDB" id="9786503at2"/>
<dbReference type="PANTHER" id="PTHR43861:SF3">
    <property type="entry name" value="PUTATIVE (AFU_ORTHOLOGUE AFUA_2G14390)-RELATED"/>
    <property type="match status" value="1"/>
</dbReference>
<dbReference type="Proteomes" id="UP000188235">
    <property type="component" value="Chromosome"/>
</dbReference>
<reference evidence="3 4" key="1">
    <citation type="journal article" date="2008" name="Int. J. Syst. Evol. Microbiol.">
        <title>Tessaracoccus flavescens sp. nov., isolated from marine sediment.</title>
        <authorList>
            <person name="Lee D.W."/>
            <person name="Lee S.D."/>
        </authorList>
    </citation>
    <scope>NUCLEOTIDE SEQUENCE [LARGE SCALE GENOMIC DNA]</scope>
    <source>
        <strain evidence="3 4">SST-39T</strain>
    </source>
</reference>
<sequence length="218" mass="23661">MSGHRHDDPQQDPKEFWEARYGERDQIWSGKVNAVLKDVASSLRPGSALDLGCGEGGDAIWLAEHGWRALGVDISEAAVERARRAAKERGLGSDVIAFEVADLSELELPAHFDLVTASFLQSPVELARASILRRAAAHVRRDGHLLITAHGAPPPWAAPEHKAAFHNFSPDQEIADLELAAGEWETVIAETRHRSAIGPDGNPAELDDSVVLLRRLAG</sequence>
<dbReference type="STRING" id="399497.BW733_16605"/>
<organism evidence="3 4">
    <name type="scientific">Tessaracoccus flavescens</name>
    <dbReference type="NCBI Taxonomy" id="399497"/>
    <lineage>
        <taxon>Bacteria</taxon>
        <taxon>Bacillati</taxon>
        <taxon>Actinomycetota</taxon>
        <taxon>Actinomycetes</taxon>
        <taxon>Propionibacteriales</taxon>
        <taxon>Propionibacteriaceae</taxon>
        <taxon>Tessaracoccus</taxon>
    </lineage>
</organism>
<dbReference type="CDD" id="cd02440">
    <property type="entry name" value="AdoMet_MTases"/>
    <property type="match status" value="1"/>
</dbReference>
<dbReference type="InterPro" id="IPR041698">
    <property type="entry name" value="Methyltransf_25"/>
</dbReference>
<dbReference type="RefSeq" id="WP_077352217.1">
    <property type="nucleotide sequence ID" value="NZ_CP019607.1"/>
</dbReference>
<dbReference type="KEGG" id="tfa:BW733_16605"/>
<dbReference type="Gene3D" id="3.40.50.150">
    <property type="entry name" value="Vaccinia Virus protein VP39"/>
    <property type="match status" value="1"/>
</dbReference>
<dbReference type="EMBL" id="CP019607">
    <property type="protein sequence ID" value="AQP52201.1"/>
    <property type="molecule type" value="Genomic_DNA"/>
</dbReference>
<evidence type="ECO:0000259" key="2">
    <source>
        <dbReference type="Pfam" id="PF13649"/>
    </source>
</evidence>
<evidence type="ECO:0000256" key="1">
    <source>
        <dbReference type="ARBA" id="ARBA00022679"/>
    </source>
</evidence>
<keyword evidence="4" id="KW-1185">Reference proteome</keyword>
<name>A0A1Q2D1P5_9ACTN</name>
<gene>
    <name evidence="3" type="ORF">BW733_16605</name>
</gene>
<keyword evidence="1" id="KW-0808">Transferase</keyword>
<dbReference type="Pfam" id="PF13649">
    <property type="entry name" value="Methyltransf_25"/>
    <property type="match status" value="1"/>
</dbReference>
<dbReference type="SUPFAM" id="SSF53335">
    <property type="entry name" value="S-adenosyl-L-methionine-dependent methyltransferases"/>
    <property type="match status" value="1"/>
</dbReference>
<accession>A0A1Q2D1P5</accession>
<dbReference type="PANTHER" id="PTHR43861">
    <property type="entry name" value="TRANS-ACONITATE 2-METHYLTRANSFERASE-RELATED"/>
    <property type="match status" value="1"/>
</dbReference>
<dbReference type="AlphaFoldDB" id="A0A1Q2D1P5"/>